<organism evidence="3 4">
    <name type="scientific">Diversispora eburnea</name>
    <dbReference type="NCBI Taxonomy" id="1213867"/>
    <lineage>
        <taxon>Eukaryota</taxon>
        <taxon>Fungi</taxon>
        <taxon>Fungi incertae sedis</taxon>
        <taxon>Mucoromycota</taxon>
        <taxon>Glomeromycotina</taxon>
        <taxon>Glomeromycetes</taxon>
        <taxon>Diversisporales</taxon>
        <taxon>Diversisporaceae</taxon>
        <taxon>Diversispora</taxon>
    </lineage>
</organism>
<dbReference type="Gene3D" id="1.10.10.1210">
    <property type="entry name" value="MAGE homology domain, winged helix WH2 motif"/>
    <property type="match status" value="1"/>
</dbReference>
<protein>
    <submittedName>
        <fullName evidence="3">1926_t:CDS:1</fullName>
    </submittedName>
</protein>
<feature type="region of interest" description="Disordered" evidence="1">
    <location>
        <begin position="1"/>
        <end position="63"/>
    </location>
</feature>
<proteinExistence type="predicted"/>
<sequence length="304" mass="35116">MSSSRRNRNINYDSEEEDAGPSKRTRRRQNNIETSRPVKRSRREPVESSSSSDSSQEELNVQSSSLADKTIKKMSTEVVRLALACELRKVPLRREEVVRKGMYLCVLVDHSRAFPVVLLKAQEKLRDIFGMDLEELPTKEKSTVARRRVIKKENASAKSFMLRNILPKKLREINLIQWDKNQELEKMGLLTVILSLIHVNGRTLSDDQLDHYFRRLRLGNEPFDTTKLIATFIKQGYLNKQKVSAIENSRTSEKDPVEYRWGPRAKIEFSESSICDFIKGIYGDDALPDLPKQIERASGLEFKM</sequence>
<dbReference type="PANTHER" id="PTHR11736:SF14">
    <property type="entry name" value="NSE3 HOMOLOG, SMC5-SMC6 COMPLEX COMPONENT"/>
    <property type="match status" value="1"/>
</dbReference>
<dbReference type="InterPro" id="IPR037445">
    <property type="entry name" value="MAGE"/>
</dbReference>
<dbReference type="PROSITE" id="PS50838">
    <property type="entry name" value="MAGE"/>
    <property type="match status" value="1"/>
</dbReference>
<dbReference type="PANTHER" id="PTHR11736">
    <property type="entry name" value="MELANOMA-ASSOCIATED ANTIGEN MAGE ANTIGEN"/>
    <property type="match status" value="1"/>
</dbReference>
<feature type="domain" description="MAGE" evidence="2">
    <location>
        <begin position="71"/>
        <end position="285"/>
    </location>
</feature>
<name>A0A9N8ZU97_9GLOM</name>
<evidence type="ECO:0000313" key="3">
    <source>
        <dbReference type="EMBL" id="CAG8507562.1"/>
    </source>
</evidence>
<dbReference type="AlphaFoldDB" id="A0A9N8ZU97"/>
<dbReference type="GO" id="GO:0005634">
    <property type="term" value="C:nucleus"/>
    <property type="evidence" value="ECO:0007669"/>
    <property type="project" value="TreeGrafter"/>
</dbReference>
<gene>
    <name evidence="3" type="ORF">DEBURN_LOCUS5005</name>
</gene>
<dbReference type="EMBL" id="CAJVPK010000416">
    <property type="protein sequence ID" value="CAG8507562.1"/>
    <property type="molecule type" value="Genomic_DNA"/>
</dbReference>
<dbReference type="SMART" id="SM01373">
    <property type="entry name" value="MAGE"/>
    <property type="match status" value="1"/>
</dbReference>
<accession>A0A9N8ZU97</accession>
<dbReference type="InterPro" id="IPR002190">
    <property type="entry name" value="MHD_dom"/>
</dbReference>
<keyword evidence="4" id="KW-1185">Reference proteome</keyword>
<reference evidence="3" key="1">
    <citation type="submission" date="2021-06" db="EMBL/GenBank/DDBJ databases">
        <authorList>
            <person name="Kallberg Y."/>
            <person name="Tangrot J."/>
            <person name="Rosling A."/>
        </authorList>
    </citation>
    <scope>NUCLEOTIDE SEQUENCE</scope>
    <source>
        <strain evidence="3">AZ414A</strain>
    </source>
</reference>
<evidence type="ECO:0000259" key="2">
    <source>
        <dbReference type="PROSITE" id="PS50838"/>
    </source>
</evidence>
<comment type="caution">
    <text evidence="3">The sequence shown here is derived from an EMBL/GenBank/DDBJ whole genome shotgun (WGS) entry which is preliminary data.</text>
</comment>
<dbReference type="Gene3D" id="1.10.10.1200">
    <property type="entry name" value="MAGE homology domain, winged helix WH1 motif"/>
    <property type="match status" value="1"/>
</dbReference>
<dbReference type="GO" id="GO:0006281">
    <property type="term" value="P:DNA repair"/>
    <property type="evidence" value="ECO:0007669"/>
    <property type="project" value="TreeGrafter"/>
</dbReference>
<dbReference type="OrthoDB" id="205198at2759"/>
<evidence type="ECO:0000313" key="4">
    <source>
        <dbReference type="Proteomes" id="UP000789706"/>
    </source>
</evidence>
<evidence type="ECO:0000256" key="1">
    <source>
        <dbReference type="SAM" id="MobiDB-lite"/>
    </source>
</evidence>
<dbReference type="InterPro" id="IPR041899">
    <property type="entry name" value="MAGE_WH2"/>
</dbReference>
<dbReference type="InterPro" id="IPR041898">
    <property type="entry name" value="MAGE_WH1"/>
</dbReference>
<dbReference type="Proteomes" id="UP000789706">
    <property type="component" value="Unassembled WGS sequence"/>
</dbReference>
<feature type="compositionally biased region" description="Low complexity" evidence="1">
    <location>
        <begin position="47"/>
        <end position="58"/>
    </location>
</feature>
<dbReference type="Pfam" id="PF01454">
    <property type="entry name" value="MAGE"/>
    <property type="match status" value="1"/>
</dbReference>